<dbReference type="CDD" id="cd04301">
    <property type="entry name" value="NAT_SF"/>
    <property type="match status" value="1"/>
</dbReference>
<dbReference type="InterPro" id="IPR051016">
    <property type="entry name" value="Diverse_Substrate_AcTransf"/>
</dbReference>
<sequence>MLDNFFIRKCDAKDEKAFIELNIAFMQEVMAENPYWTSLKMPTEEEMKGIFREALSMSEHIQIFVGEVDSKVVGYANTWTVYSIWSGGKTLTIDDLYITSSYRRSGYGEKMMEYLIGFAEKKGYRRVQLHAELNNERAHNLYRKLGFNEEEIMFFMKQIDCME</sequence>
<keyword evidence="2" id="KW-0012">Acyltransferase</keyword>
<gene>
    <name evidence="4" type="ORF">SAMN05446037_102423</name>
</gene>
<keyword evidence="5" id="KW-1185">Reference proteome</keyword>
<protein>
    <submittedName>
        <fullName evidence="4">Acetyltransferase (GNAT) family protein</fullName>
    </submittedName>
</protein>
<dbReference type="Proteomes" id="UP000198304">
    <property type="component" value="Unassembled WGS sequence"/>
</dbReference>
<dbReference type="PROSITE" id="PS51186">
    <property type="entry name" value="GNAT"/>
    <property type="match status" value="1"/>
</dbReference>
<dbReference type="GO" id="GO:0008080">
    <property type="term" value="F:N-acetyltransferase activity"/>
    <property type="evidence" value="ECO:0007669"/>
    <property type="project" value="UniProtKB-ARBA"/>
</dbReference>
<dbReference type="SUPFAM" id="SSF55729">
    <property type="entry name" value="Acyl-CoA N-acyltransferases (Nat)"/>
    <property type="match status" value="1"/>
</dbReference>
<dbReference type="InterPro" id="IPR000182">
    <property type="entry name" value="GNAT_dom"/>
</dbReference>
<dbReference type="InterPro" id="IPR016181">
    <property type="entry name" value="Acyl_CoA_acyltransferase"/>
</dbReference>
<dbReference type="PANTHER" id="PTHR10545">
    <property type="entry name" value="DIAMINE N-ACETYLTRANSFERASE"/>
    <property type="match status" value="1"/>
</dbReference>
<reference evidence="4 5" key="1">
    <citation type="submission" date="2017-06" db="EMBL/GenBank/DDBJ databases">
        <authorList>
            <person name="Kim H.J."/>
            <person name="Triplett B.A."/>
        </authorList>
    </citation>
    <scope>NUCLEOTIDE SEQUENCE [LARGE SCALE GENOMIC DNA]</scope>
    <source>
        <strain evidence="4 5">SCA</strain>
    </source>
</reference>
<proteinExistence type="predicted"/>
<name>A0A239HVE9_9FIRM</name>
<evidence type="ECO:0000256" key="1">
    <source>
        <dbReference type="ARBA" id="ARBA00022679"/>
    </source>
</evidence>
<keyword evidence="1 4" id="KW-0808">Transferase</keyword>
<dbReference type="AlphaFoldDB" id="A0A239HVE9"/>
<accession>A0A239HVE9</accession>
<evidence type="ECO:0000313" key="4">
    <source>
        <dbReference type="EMBL" id="SNS85410.1"/>
    </source>
</evidence>
<dbReference type="EMBL" id="FZOJ01000024">
    <property type="protein sequence ID" value="SNS85410.1"/>
    <property type="molecule type" value="Genomic_DNA"/>
</dbReference>
<dbReference type="Pfam" id="PF00583">
    <property type="entry name" value="Acetyltransf_1"/>
    <property type="match status" value="1"/>
</dbReference>
<evidence type="ECO:0000259" key="3">
    <source>
        <dbReference type="PROSITE" id="PS51186"/>
    </source>
</evidence>
<organism evidence="4 5">
    <name type="scientific">Anaerovirgula multivorans</name>
    <dbReference type="NCBI Taxonomy" id="312168"/>
    <lineage>
        <taxon>Bacteria</taxon>
        <taxon>Bacillati</taxon>
        <taxon>Bacillota</taxon>
        <taxon>Clostridia</taxon>
        <taxon>Peptostreptococcales</taxon>
        <taxon>Natronincolaceae</taxon>
        <taxon>Anaerovirgula</taxon>
    </lineage>
</organism>
<dbReference type="PANTHER" id="PTHR10545:SF29">
    <property type="entry name" value="GH14572P-RELATED"/>
    <property type="match status" value="1"/>
</dbReference>
<feature type="domain" description="N-acetyltransferase" evidence="3">
    <location>
        <begin position="5"/>
        <end position="163"/>
    </location>
</feature>
<evidence type="ECO:0000256" key="2">
    <source>
        <dbReference type="ARBA" id="ARBA00023315"/>
    </source>
</evidence>
<evidence type="ECO:0000313" key="5">
    <source>
        <dbReference type="Proteomes" id="UP000198304"/>
    </source>
</evidence>
<dbReference type="RefSeq" id="WP_176431468.1">
    <property type="nucleotide sequence ID" value="NZ_FZOJ01000024.1"/>
</dbReference>
<dbReference type="Gene3D" id="3.40.630.30">
    <property type="match status" value="1"/>
</dbReference>